<dbReference type="Pfam" id="PF07825">
    <property type="entry name" value="Exc"/>
    <property type="match status" value="1"/>
</dbReference>
<dbReference type="SUPFAM" id="SSF46955">
    <property type="entry name" value="Putative DNA-binding domain"/>
    <property type="match status" value="1"/>
</dbReference>
<evidence type="ECO:0000256" key="2">
    <source>
        <dbReference type="ARBA" id="ARBA00023172"/>
    </source>
</evidence>
<dbReference type="InterPro" id="IPR038137">
    <property type="entry name" value="Excisionase-like_sf"/>
</dbReference>
<name>A0A1H1JBM5_9BURK</name>
<accession>A0A1H1JBM5</accession>
<dbReference type="EMBL" id="FNKX01000002">
    <property type="protein sequence ID" value="SDR47375.1"/>
    <property type="molecule type" value="Genomic_DNA"/>
</dbReference>
<dbReference type="Gene3D" id="1.10.1660.20">
    <property type="match status" value="1"/>
</dbReference>
<dbReference type="GO" id="GO:0006310">
    <property type="term" value="P:DNA recombination"/>
    <property type="evidence" value="ECO:0007669"/>
    <property type="project" value="UniProtKB-KW"/>
</dbReference>
<gene>
    <name evidence="4" type="ORF">SAMN05445850_4542</name>
</gene>
<dbReference type="RefSeq" id="WP_244144818.1">
    <property type="nucleotide sequence ID" value="NZ_FNKX01000002.1"/>
</dbReference>
<dbReference type="STRING" id="157910.SAMN05445850_4542"/>
<feature type="domain" description="Excisionase-like" evidence="3">
    <location>
        <begin position="10"/>
        <end position="60"/>
    </location>
</feature>
<sequence>MKVIELPKLMTLEAWAERMFGDAKPHRNTLLNWRRNGRIVPQPIKCGGRYFVEPNAVYYDDAGEMSRRLGNGG</sequence>
<keyword evidence="2" id="KW-0233">DNA recombination</keyword>
<proteinExistence type="predicted"/>
<organism evidence="4 5">
    <name type="scientific">Paraburkholderia tuberum</name>
    <dbReference type="NCBI Taxonomy" id="157910"/>
    <lineage>
        <taxon>Bacteria</taxon>
        <taxon>Pseudomonadati</taxon>
        <taxon>Pseudomonadota</taxon>
        <taxon>Betaproteobacteria</taxon>
        <taxon>Burkholderiales</taxon>
        <taxon>Burkholderiaceae</taxon>
        <taxon>Paraburkholderia</taxon>
    </lineage>
</organism>
<dbReference type="AlphaFoldDB" id="A0A1H1JBM5"/>
<dbReference type="InterPro" id="IPR009061">
    <property type="entry name" value="DNA-bd_dom_put_sf"/>
</dbReference>
<evidence type="ECO:0000313" key="5">
    <source>
        <dbReference type="Proteomes" id="UP000199365"/>
    </source>
</evidence>
<protein>
    <submittedName>
        <fullName evidence="4">Excisionase-like protein</fullName>
    </submittedName>
</protein>
<keyword evidence="1" id="KW-0238">DNA-binding</keyword>
<dbReference type="Proteomes" id="UP000199365">
    <property type="component" value="Unassembled WGS sequence"/>
</dbReference>
<keyword evidence="5" id="KW-1185">Reference proteome</keyword>
<reference evidence="5" key="1">
    <citation type="submission" date="2016-10" db="EMBL/GenBank/DDBJ databases">
        <authorList>
            <person name="Varghese N."/>
            <person name="Submissions S."/>
        </authorList>
    </citation>
    <scope>NUCLEOTIDE SEQUENCE [LARGE SCALE GENOMIC DNA]</scope>
    <source>
        <strain evidence="5">DUS833</strain>
    </source>
</reference>
<evidence type="ECO:0000256" key="1">
    <source>
        <dbReference type="ARBA" id="ARBA00023125"/>
    </source>
</evidence>
<evidence type="ECO:0000259" key="3">
    <source>
        <dbReference type="Pfam" id="PF07825"/>
    </source>
</evidence>
<dbReference type="InterPro" id="IPR012884">
    <property type="entry name" value="Excisionase-like"/>
</dbReference>
<dbReference type="GO" id="GO:0003677">
    <property type="term" value="F:DNA binding"/>
    <property type="evidence" value="ECO:0007669"/>
    <property type="project" value="UniProtKB-KW"/>
</dbReference>
<evidence type="ECO:0000313" key="4">
    <source>
        <dbReference type="EMBL" id="SDR47375.1"/>
    </source>
</evidence>